<protein>
    <submittedName>
        <fullName evidence="1">Uncharacterized protein</fullName>
    </submittedName>
</protein>
<accession>A0ACB0YQG5</accession>
<evidence type="ECO:0000313" key="1">
    <source>
        <dbReference type="EMBL" id="CAK5058213.1"/>
    </source>
</evidence>
<reference evidence="1" key="1">
    <citation type="submission" date="2023-11" db="EMBL/GenBank/DDBJ databases">
        <authorList>
            <person name="Poullet M."/>
        </authorList>
    </citation>
    <scope>NUCLEOTIDE SEQUENCE</scope>
    <source>
        <strain evidence="1">E1834</strain>
    </source>
</reference>
<evidence type="ECO:0000313" key="2">
    <source>
        <dbReference type="Proteomes" id="UP001497535"/>
    </source>
</evidence>
<proteinExistence type="predicted"/>
<name>A0ACB0YQG5_MELEN</name>
<sequence length="129" mass="13824">MLACSTTMFRRRMFSSFCVLGLLLLLCQFCDARNSTGQVQKSGKGVNQTSDVDGLDQRSLDSKMHVDQNKDDGKEVHQDEEKPPENKEGQGGEGDNGNKAGEGDNGQNAVDGGTEQKEGGNGTNQEGGR</sequence>
<dbReference type="EMBL" id="CAVMJV010000017">
    <property type="protein sequence ID" value="CAK5058213.1"/>
    <property type="molecule type" value="Genomic_DNA"/>
</dbReference>
<gene>
    <name evidence="1" type="ORF">MENTE1834_LOCUS15377</name>
</gene>
<organism evidence="1 2">
    <name type="scientific">Meloidogyne enterolobii</name>
    <name type="common">Root-knot nematode worm</name>
    <name type="synonym">Meloidogyne mayaguensis</name>
    <dbReference type="NCBI Taxonomy" id="390850"/>
    <lineage>
        <taxon>Eukaryota</taxon>
        <taxon>Metazoa</taxon>
        <taxon>Ecdysozoa</taxon>
        <taxon>Nematoda</taxon>
        <taxon>Chromadorea</taxon>
        <taxon>Rhabditida</taxon>
        <taxon>Tylenchina</taxon>
        <taxon>Tylenchomorpha</taxon>
        <taxon>Tylenchoidea</taxon>
        <taxon>Meloidogynidae</taxon>
        <taxon>Meloidogyninae</taxon>
        <taxon>Meloidogyne</taxon>
    </lineage>
</organism>
<keyword evidence="2" id="KW-1185">Reference proteome</keyword>
<comment type="caution">
    <text evidence="1">The sequence shown here is derived from an EMBL/GenBank/DDBJ whole genome shotgun (WGS) entry which is preliminary data.</text>
</comment>
<dbReference type="Proteomes" id="UP001497535">
    <property type="component" value="Unassembled WGS sequence"/>
</dbReference>